<reference evidence="2" key="1">
    <citation type="journal article" date="2019" name="Int. J. Syst. Evol. Microbiol.">
        <title>The Global Catalogue of Microorganisms (GCM) 10K type strain sequencing project: providing services to taxonomists for standard genome sequencing and annotation.</title>
        <authorList>
            <consortium name="The Broad Institute Genomics Platform"/>
            <consortium name="The Broad Institute Genome Sequencing Center for Infectious Disease"/>
            <person name="Wu L."/>
            <person name="Ma J."/>
        </authorList>
    </citation>
    <scope>NUCLEOTIDE SEQUENCE [LARGE SCALE GENOMIC DNA]</scope>
    <source>
        <strain evidence="2">CCUG 58412</strain>
    </source>
</reference>
<dbReference type="Proteomes" id="UP001597128">
    <property type="component" value="Unassembled WGS sequence"/>
</dbReference>
<organism evidence="1 2">
    <name type="scientific">Methylophilus luteus</name>
    <dbReference type="NCBI Taxonomy" id="640108"/>
    <lineage>
        <taxon>Bacteria</taxon>
        <taxon>Pseudomonadati</taxon>
        <taxon>Pseudomonadota</taxon>
        <taxon>Betaproteobacteria</taxon>
        <taxon>Nitrosomonadales</taxon>
        <taxon>Methylophilaceae</taxon>
        <taxon>Methylophilus</taxon>
    </lineage>
</organism>
<proteinExistence type="predicted"/>
<accession>A0ABW3F9L5</accession>
<name>A0ABW3F9L5_9PROT</name>
<protein>
    <submittedName>
        <fullName evidence="1">Uncharacterized protein</fullName>
    </submittedName>
</protein>
<dbReference type="EMBL" id="JBHTKB010000001">
    <property type="protein sequence ID" value="MFD0913481.1"/>
    <property type="molecule type" value="Genomic_DNA"/>
</dbReference>
<dbReference type="RefSeq" id="WP_379056855.1">
    <property type="nucleotide sequence ID" value="NZ_JBHTKB010000001.1"/>
</dbReference>
<gene>
    <name evidence="1" type="ORF">ACFQ1Z_07980</name>
</gene>
<evidence type="ECO:0000313" key="2">
    <source>
        <dbReference type="Proteomes" id="UP001597128"/>
    </source>
</evidence>
<sequence length="58" mass="6124">MIEILENAENQMYRGGQDLAGTEDGFDVRAAGIMDGIFDTYQKGAPPIATIKSDSGGS</sequence>
<evidence type="ECO:0000313" key="1">
    <source>
        <dbReference type="EMBL" id="MFD0913481.1"/>
    </source>
</evidence>
<comment type="caution">
    <text evidence="1">The sequence shown here is derived from an EMBL/GenBank/DDBJ whole genome shotgun (WGS) entry which is preliminary data.</text>
</comment>
<keyword evidence="2" id="KW-1185">Reference proteome</keyword>